<keyword evidence="3" id="KW-1185">Reference proteome</keyword>
<evidence type="ECO:0000313" key="3">
    <source>
        <dbReference type="Proteomes" id="UP001479520"/>
    </source>
</evidence>
<organism evidence="2 3">
    <name type="scientific">Azonexus hydrophilus</name>
    <dbReference type="NCBI Taxonomy" id="418702"/>
    <lineage>
        <taxon>Bacteria</taxon>
        <taxon>Pseudomonadati</taxon>
        <taxon>Pseudomonadota</taxon>
        <taxon>Betaproteobacteria</taxon>
        <taxon>Rhodocyclales</taxon>
        <taxon>Azonexaceae</taxon>
        <taxon>Azonexus</taxon>
    </lineage>
</organism>
<dbReference type="EMBL" id="CP151406">
    <property type="protein sequence ID" value="WZJ22258.1"/>
    <property type="molecule type" value="Genomic_DNA"/>
</dbReference>
<dbReference type="Proteomes" id="UP001479520">
    <property type="component" value="Chromosome"/>
</dbReference>
<evidence type="ECO:0000256" key="1">
    <source>
        <dbReference type="SAM" id="SignalP"/>
    </source>
</evidence>
<evidence type="ECO:0000313" key="2">
    <source>
        <dbReference type="EMBL" id="WZJ22258.1"/>
    </source>
</evidence>
<dbReference type="RefSeq" id="WP_157272464.1">
    <property type="nucleotide sequence ID" value="NZ_CP151406.1"/>
</dbReference>
<accession>A0ABZ2XJ87</accession>
<keyword evidence="1" id="KW-0732">Signal</keyword>
<protein>
    <submittedName>
        <fullName evidence="2">Uncharacterized protein</fullName>
    </submittedName>
</protein>
<sequence>MPKTLIAAALLTVFGLAHADQPATAVAPDKIARGLLLQHEERLIFSPCRDRSYTNVDDASAGGEVSAALRQFGLGNGKPLYIEVFGAAESGMLRINDLNMARRDARCYAPRRSTGEWRAGAGAAWSLTLFEGMATLQRNGQPDLTGSYEETLSTPKQSEIRIAGASPVAVRITRQRCRDTAGDDERLFAWQAEITTATGKLEGCAWRQ</sequence>
<gene>
    <name evidence="2" type="ORF">AADV58_03645</name>
</gene>
<proteinExistence type="predicted"/>
<reference evidence="2 3" key="1">
    <citation type="submission" date="2024-04" db="EMBL/GenBank/DDBJ databases">
        <title>Dissimilatory iodate-reducing microorganisms contribute to the enrichment of iodine in groundwater.</title>
        <authorList>
            <person name="Jiang Z."/>
        </authorList>
    </citation>
    <scope>NUCLEOTIDE SEQUENCE [LARGE SCALE GENOMIC DNA]</scope>
    <source>
        <strain evidence="2 3">NCP973</strain>
    </source>
</reference>
<feature type="signal peptide" evidence="1">
    <location>
        <begin position="1"/>
        <end position="19"/>
    </location>
</feature>
<feature type="chain" id="PRO_5045899525" evidence="1">
    <location>
        <begin position="20"/>
        <end position="208"/>
    </location>
</feature>
<name>A0ABZ2XJ87_9RHOO</name>